<evidence type="ECO:0000313" key="2">
    <source>
        <dbReference type="Proteomes" id="UP000789342"/>
    </source>
</evidence>
<dbReference type="Proteomes" id="UP000789342">
    <property type="component" value="Unassembled WGS sequence"/>
</dbReference>
<dbReference type="AlphaFoldDB" id="A0A9N9P3D0"/>
<organism evidence="1 2">
    <name type="scientific">Acaulospora morrowiae</name>
    <dbReference type="NCBI Taxonomy" id="94023"/>
    <lineage>
        <taxon>Eukaryota</taxon>
        <taxon>Fungi</taxon>
        <taxon>Fungi incertae sedis</taxon>
        <taxon>Mucoromycota</taxon>
        <taxon>Glomeromycotina</taxon>
        <taxon>Glomeromycetes</taxon>
        <taxon>Diversisporales</taxon>
        <taxon>Acaulosporaceae</taxon>
        <taxon>Acaulospora</taxon>
    </lineage>
</organism>
<feature type="non-terminal residue" evidence="1">
    <location>
        <position position="1"/>
    </location>
</feature>
<reference evidence="1" key="1">
    <citation type="submission" date="2021-06" db="EMBL/GenBank/DDBJ databases">
        <authorList>
            <person name="Kallberg Y."/>
            <person name="Tangrot J."/>
            <person name="Rosling A."/>
        </authorList>
    </citation>
    <scope>NUCLEOTIDE SEQUENCE</scope>
    <source>
        <strain evidence="1">CL551</strain>
    </source>
</reference>
<proteinExistence type="predicted"/>
<dbReference type="OrthoDB" id="2279644at2759"/>
<gene>
    <name evidence="1" type="ORF">AMORRO_LOCUS17294</name>
</gene>
<sequence length="45" mass="4951">MSVILKDLNDYIAPSQACIKPVEVNKTTTESSNVIKIDDSGGYYE</sequence>
<evidence type="ECO:0000313" key="1">
    <source>
        <dbReference type="EMBL" id="CAG8780755.1"/>
    </source>
</evidence>
<keyword evidence="2" id="KW-1185">Reference proteome</keyword>
<accession>A0A9N9P3D0</accession>
<dbReference type="EMBL" id="CAJVPV010052505">
    <property type="protein sequence ID" value="CAG8780755.1"/>
    <property type="molecule type" value="Genomic_DNA"/>
</dbReference>
<name>A0A9N9P3D0_9GLOM</name>
<protein>
    <submittedName>
        <fullName evidence="1">14441_t:CDS:1</fullName>
    </submittedName>
</protein>
<comment type="caution">
    <text evidence="1">The sequence shown here is derived from an EMBL/GenBank/DDBJ whole genome shotgun (WGS) entry which is preliminary data.</text>
</comment>